<feature type="non-terminal residue" evidence="2">
    <location>
        <position position="38"/>
    </location>
</feature>
<keyword evidence="3" id="KW-1185">Reference proteome</keyword>
<feature type="compositionally biased region" description="Polar residues" evidence="1">
    <location>
        <begin position="1"/>
        <end position="19"/>
    </location>
</feature>
<evidence type="ECO:0000313" key="2">
    <source>
        <dbReference type="EMBL" id="GMN18825.1"/>
    </source>
</evidence>
<dbReference type="Proteomes" id="UP001187192">
    <property type="component" value="Unassembled WGS sequence"/>
</dbReference>
<gene>
    <name evidence="2" type="ORF">TIFTF001_050858</name>
</gene>
<dbReference type="AlphaFoldDB" id="A0AA87YVJ4"/>
<feature type="region of interest" description="Disordered" evidence="1">
    <location>
        <begin position="1"/>
        <end position="38"/>
    </location>
</feature>
<proteinExistence type="predicted"/>
<organism evidence="2 3">
    <name type="scientific">Ficus carica</name>
    <name type="common">Common fig</name>
    <dbReference type="NCBI Taxonomy" id="3494"/>
    <lineage>
        <taxon>Eukaryota</taxon>
        <taxon>Viridiplantae</taxon>
        <taxon>Streptophyta</taxon>
        <taxon>Embryophyta</taxon>
        <taxon>Tracheophyta</taxon>
        <taxon>Spermatophyta</taxon>
        <taxon>Magnoliopsida</taxon>
        <taxon>eudicotyledons</taxon>
        <taxon>Gunneridae</taxon>
        <taxon>Pentapetalae</taxon>
        <taxon>rosids</taxon>
        <taxon>fabids</taxon>
        <taxon>Rosales</taxon>
        <taxon>Moraceae</taxon>
        <taxon>Ficeae</taxon>
        <taxon>Ficus</taxon>
    </lineage>
</organism>
<protein>
    <submittedName>
        <fullName evidence="2">Uncharacterized protein</fullName>
    </submittedName>
</protein>
<reference evidence="2" key="1">
    <citation type="submission" date="2023-07" db="EMBL/GenBank/DDBJ databases">
        <title>draft genome sequence of fig (Ficus carica).</title>
        <authorList>
            <person name="Takahashi T."/>
            <person name="Nishimura K."/>
        </authorList>
    </citation>
    <scope>NUCLEOTIDE SEQUENCE</scope>
</reference>
<sequence length="38" mass="4246">MNHANNVTKPDTTSGNENPRSFKFDGNRDPLLSEARTL</sequence>
<accession>A0AA87YVJ4</accession>
<name>A0AA87YVJ4_FICCA</name>
<evidence type="ECO:0000256" key="1">
    <source>
        <dbReference type="SAM" id="MobiDB-lite"/>
    </source>
</evidence>
<comment type="caution">
    <text evidence="2">The sequence shown here is derived from an EMBL/GenBank/DDBJ whole genome shotgun (WGS) entry which is preliminary data.</text>
</comment>
<dbReference type="EMBL" id="BTGU01008771">
    <property type="protein sequence ID" value="GMN18825.1"/>
    <property type="molecule type" value="Genomic_DNA"/>
</dbReference>
<evidence type="ECO:0000313" key="3">
    <source>
        <dbReference type="Proteomes" id="UP001187192"/>
    </source>
</evidence>